<gene>
    <name evidence="1" type="ORF">NQ176_g4269</name>
</gene>
<proteinExistence type="predicted"/>
<sequence>MPLTSASLFPGPEEDPYKIASRRSVVHSTEGIVSCSQPLAAKCGLEVLRAGGNAADAAVAVGMSQFAALY</sequence>
<evidence type="ECO:0000313" key="2">
    <source>
        <dbReference type="Proteomes" id="UP001143910"/>
    </source>
</evidence>
<comment type="caution">
    <text evidence="1">The sequence shown here is derived from an EMBL/GenBank/DDBJ whole genome shotgun (WGS) entry which is preliminary data.</text>
</comment>
<dbReference type="Proteomes" id="UP001143910">
    <property type="component" value="Unassembled WGS sequence"/>
</dbReference>
<reference evidence="1" key="1">
    <citation type="submission" date="2022-08" db="EMBL/GenBank/DDBJ databases">
        <title>Genome Sequence of Lecanicillium fungicola.</title>
        <authorList>
            <person name="Buettner E."/>
        </authorList>
    </citation>
    <scope>NUCLEOTIDE SEQUENCE</scope>
    <source>
        <strain evidence="1">Babe33</strain>
    </source>
</reference>
<keyword evidence="2" id="KW-1185">Reference proteome</keyword>
<organism evidence="1 2">
    <name type="scientific">Zarea fungicola</name>
    <dbReference type="NCBI Taxonomy" id="93591"/>
    <lineage>
        <taxon>Eukaryota</taxon>
        <taxon>Fungi</taxon>
        <taxon>Dikarya</taxon>
        <taxon>Ascomycota</taxon>
        <taxon>Pezizomycotina</taxon>
        <taxon>Sordariomycetes</taxon>
        <taxon>Hypocreomycetidae</taxon>
        <taxon>Hypocreales</taxon>
        <taxon>Cordycipitaceae</taxon>
        <taxon>Zarea</taxon>
    </lineage>
</organism>
<evidence type="ECO:0000313" key="1">
    <source>
        <dbReference type="EMBL" id="KAJ2977608.1"/>
    </source>
</evidence>
<accession>A0ACC1NEZ7</accession>
<name>A0ACC1NEZ7_9HYPO</name>
<protein>
    <submittedName>
        <fullName evidence="1">Uncharacterized protein</fullName>
    </submittedName>
</protein>
<dbReference type="EMBL" id="JANJQO010000455">
    <property type="protein sequence ID" value="KAJ2977608.1"/>
    <property type="molecule type" value="Genomic_DNA"/>
</dbReference>